<dbReference type="EMBL" id="AFYH01167294">
    <property type="status" value="NOT_ANNOTATED_CDS"/>
    <property type="molecule type" value="Genomic_DNA"/>
</dbReference>
<reference evidence="6" key="3">
    <citation type="submission" date="2025-09" db="UniProtKB">
        <authorList>
            <consortium name="Ensembl"/>
        </authorList>
    </citation>
    <scope>IDENTIFICATION</scope>
</reference>
<feature type="domain" description="Lebercilin" evidence="5">
    <location>
        <begin position="168"/>
        <end position="360"/>
    </location>
</feature>
<dbReference type="EMBL" id="AFYH01167295">
    <property type="status" value="NOT_ANNOTATED_CDS"/>
    <property type="molecule type" value="Genomic_DNA"/>
</dbReference>
<dbReference type="EMBL" id="AFYH01167288">
    <property type="status" value="NOT_ANNOTATED_CDS"/>
    <property type="molecule type" value="Genomic_DNA"/>
</dbReference>
<dbReference type="OMA" id="YQIQNID"/>
<comment type="similarity">
    <text evidence="1">Belongs to the LCA5 family.</text>
</comment>
<dbReference type="EMBL" id="AFYH01167293">
    <property type="status" value="NOT_ANNOTATED_CDS"/>
    <property type="molecule type" value="Genomic_DNA"/>
</dbReference>
<dbReference type="eggNOG" id="ENOG502QQG3">
    <property type="taxonomic scope" value="Eukaryota"/>
</dbReference>
<accession>M3XK42</accession>
<dbReference type="EMBL" id="AFYH01167291">
    <property type="status" value="NOT_ANNOTATED_CDS"/>
    <property type="molecule type" value="Genomic_DNA"/>
</dbReference>
<feature type="compositionally biased region" description="Low complexity" evidence="4">
    <location>
        <begin position="664"/>
        <end position="673"/>
    </location>
</feature>
<dbReference type="InterPro" id="IPR028933">
    <property type="entry name" value="Lebercilin_dom"/>
</dbReference>
<feature type="compositionally biased region" description="Basic and acidic residues" evidence="4">
    <location>
        <begin position="428"/>
        <end position="504"/>
    </location>
</feature>
<feature type="coiled-coil region" evidence="3">
    <location>
        <begin position="180"/>
        <end position="366"/>
    </location>
</feature>
<keyword evidence="7" id="KW-1185">Reference proteome</keyword>
<feature type="compositionally biased region" description="Polar residues" evidence="4">
    <location>
        <begin position="619"/>
        <end position="628"/>
    </location>
</feature>
<evidence type="ECO:0000259" key="5">
    <source>
        <dbReference type="Pfam" id="PF15619"/>
    </source>
</evidence>
<feature type="compositionally biased region" description="Basic and acidic residues" evidence="4">
    <location>
        <begin position="17"/>
        <end position="26"/>
    </location>
</feature>
<dbReference type="OrthoDB" id="2123794at2759"/>
<protein>
    <submittedName>
        <fullName evidence="6">Lebercilin LCA5</fullName>
    </submittedName>
</protein>
<dbReference type="Pfam" id="PF15619">
    <property type="entry name" value="Lebercilin"/>
    <property type="match status" value="1"/>
</dbReference>
<dbReference type="RefSeq" id="XP_014350015.1">
    <property type="nucleotide sequence ID" value="XM_014494529.2"/>
</dbReference>
<feature type="region of interest" description="Disordered" evidence="4">
    <location>
        <begin position="372"/>
        <end position="520"/>
    </location>
</feature>
<evidence type="ECO:0000313" key="6">
    <source>
        <dbReference type="Ensembl" id="ENSLACP00000023098.1"/>
    </source>
</evidence>
<dbReference type="GO" id="GO:0005930">
    <property type="term" value="C:axoneme"/>
    <property type="evidence" value="ECO:0007669"/>
    <property type="project" value="TreeGrafter"/>
</dbReference>
<proteinExistence type="inferred from homology"/>
<feature type="compositionally biased region" description="Basic and acidic residues" evidence="4">
    <location>
        <begin position="43"/>
        <end position="67"/>
    </location>
</feature>
<feature type="region of interest" description="Disordered" evidence="4">
    <location>
        <begin position="1"/>
        <end position="164"/>
    </location>
</feature>
<dbReference type="Proteomes" id="UP000008672">
    <property type="component" value="Unassembled WGS sequence"/>
</dbReference>
<dbReference type="AlphaFoldDB" id="M3XK42"/>
<feature type="compositionally biased region" description="Low complexity" evidence="4">
    <location>
        <begin position="95"/>
        <end position="114"/>
    </location>
</feature>
<dbReference type="PANTHER" id="PTHR16650">
    <property type="entry name" value="C21ORF13-RELATED"/>
    <property type="match status" value="1"/>
</dbReference>
<dbReference type="InterPro" id="IPR026188">
    <property type="entry name" value="Lebercilin-like"/>
</dbReference>
<dbReference type="GO" id="GO:0042073">
    <property type="term" value="P:intraciliary transport"/>
    <property type="evidence" value="ECO:0007669"/>
    <property type="project" value="TreeGrafter"/>
</dbReference>
<evidence type="ECO:0000256" key="3">
    <source>
        <dbReference type="SAM" id="Coils"/>
    </source>
</evidence>
<feature type="region of interest" description="Disordered" evidence="4">
    <location>
        <begin position="706"/>
        <end position="728"/>
    </location>
</feature>
<dbReference type="InParanoid" id="M3XK42"/>
<keyword evidence="2 3" id="KW-0175">Coiled coil</keyword>
<sequence>MESVENMHSRYFYNNPEDNRDMERSQYSRKSTIIKKSPTSSEKSFKEKQDTNQQKEDSKRTMSERGRTRSRKLHRDKNSDYDKYSDSYYSDDYDASYVSDHSRTPSSRSHSPSPQKKDCTKRSSSSPARTKANKKIISKYPLGKKGPRWGFRSQSLNKEPPPKDIDLVTKRMLSARLLKINELRNEVTEYQIKLDETQKENKALKRLQYRQEKALNKFEDTENEISQLISRHNNEVRTLRERLRKSQERERATEKRVKDTEDELYRTKSALQKLKKLSEDKHLAERDQLAKKLEVTEVKLQDSEQRIQDLVKKDELYCSSFQRQLATERKKANEAQEEIQNLREELQRLNQKLKEKERELDTKNIYANRMLRPSPKKDTDFTPKKKATCQNNTKGVQTEDYYLPIEFTPPPPPPTVTDGILSPEEEVIPSRKEQGNQEKIEQLRQERERKEREQEKEEKLKNEQEQRALEERAQKLREEWEREELERKRKEDQFLQEDLKREADQEQNWQHFEKSEGERRKKELLLAKMLEIDRENESSLLSDTFKTEAPPKYDTPNKTQKVYKFSEPVENAYNGQPAYGYQEILSKTEGSGRRGIKTIDLRDDLTFGNYAPSFGKGSGRTSLSNQRNDSFEDKSKETIEFNTVKDKKSNLLEQLFGSNVSVNNTSKVNDSKSPSSISKTGHDTDHYFPWDQGSTARITTDKDHFLNGQKSLDSTKQHSQLTTSRPTVRAIDSLEDEIEEVVL</sequence>
<evidence type="ECO:0000256" key="4">
    <source>
        <dbReference type="SAM" id="MobiDB-lite"/>
    </source>
</evidence>
<dbReference type="GeneID" id="102364998"/>
<reference evidence="7" key="1">
    <citation type="submission" date="2011-08" db="EMBL/GenBank/DDBJ databases">
        <title>The draft genome of Latimeria chalumnae.</title>
        <authorList>
            <person name="Di Palma F."/>
            <person name="Alfoldi J."/>
            <person name="Johnson J."/>
            <person name="Berlin A."/>
            <person name="Gnerre S."/>
            <person name="Jaffe D."/>
            <person name="MacCallum I."/>
            <person name="Young S."/>
            <person name="Walker B.J."/>
            <person name="Lander E."/>
            <person name="Lindblad-Toh K."/>
        </authorList>
    </citation>
    <scope>NUCLEOTIDE SEQUENCE [LARGE SCALE GENOMIC DNA]</scope>
    <source>
        <strain evidence="7">Wild caught</strain>
    </source>
</reference>
<dbReference type="EMBL" id="AFYH01167290">
    <property type="status" value="NOT_ANNOTATED_CDS"/>
    <property type="molecule type" value="Genomic_DNA"/>
</dbReference>
<name>M3XK42_LATCH</name>
<dbReference type="FunCoup" id="M3XK42">
    <property type="interactions" value="307"/>
</dbReference>
<dbReference type="Bgee" id="ENSLACG00000010435">
    <property type="expression patterns" value="Expressed in chordate pharynx and 1 other cell type or tissue"/>
</dbReference>
<feature type="compositionally biased region" description="Basic and acidic residues" evidence="4">
    <location>
        <begin position="76"/>
        <end position="85"/>
    </location>
</feature>
<organism evidence="6 7">
    <name type="scientific">Latimeria chalumnae</name>
    <name type="common">Coelacanth</name>
    <dbReference type="NCBI Taxonomy" id="7897"/>
    <lineage>
        <taxon>Eukaryota</taxon>
        <taxon>Metazoa</taxon>
        <taxon>Chordata</taxon>
        <taxon>Craniata</taxon>
        <taxon>Vertebrata</taxon>
        <taxon>Euteleostomi</taxon>
        <taxon>Coelacanthiformes</taxon>
        <taxon>Coelacanthidae</taxon>
        <taxon>Latimeria</taxon>
    </lineage>
</organism>
<evidence type="ECO:0000256" key="2">
    <source>
        <dbReference type="ARBA" id="ARBA00023054"/>
    </source>
</evidence>
<dbReference type="STRING" id="7897.ENSLACP00000023098"/>
<feature type="region of interest" description="Disordered" evidence="4">
    <location>
        <begin position="664"/>
        <end position="689"/>
    </location>
</feature>
<dbReference type="KEGG" id="lcm:102364998"/>
<dbReference type="Ensembl" id="ENSLACT00000025596.1">
    <property type="protein sequence ID" value="ENSLACP00000023098.1"/>
    <property type="gene ID" value="ENSLACG00000010435.2"/>
</dbReference>
<dbReference type="EMBL" id="AFYH01167292">
    <property type="status" value="NOT_ANNOTATED_CDS"/>
    <property type="molecule type" value="Genomic_DNA"/>
</dbReference>
<dbReference type="GeneTree" id="ENSGT00560000077266"/>
<feature type="compositionally biased region" description="Polar residues" evidence="4">
    <location>
        <begin position="708"/>
        <end position="726"/>
    </location>
</feature>
<dbReference type="CTD" id="167691"/>
<reference evidence="6" key="2">
    <citation type="submission" date="2025-08" db="UniProtKB">
        <authorList>
            <consortium name="Ensembl"/>
        </authorList>
    </citation>
    <scope>IDENTIFICATION</scope>
</reference>
<dbReference type="EMBL" id="AFYH01167289">
    <property type="status" value="NOT_ANNOTATED_CDS"/>
    <property type="molecule type" value="Genomic_DNA"/>
</dbReference>
<feature type="compositionally biased region" description="Low complexity" evidence="4">
    <location>
        <begin position="28"/>
        <end position="42"/>
    </location>
</feature>
<evidence type="ECO:0000313" key="7">
    <source>
        <dbReference type="Proteomes" id="UP000008672"/>
    </source>
</evidence>
<feature type="region of interest" description="Disordered" evidence="4">
    <location>
        <begin position="615"/>
        <end position="634"/>
    </location>
</feature>
<feature type="compositionally biased region" description="Basic and acidic residues" evidence="4">
    <location>
        <begin position="511"/>
        <end position="520"/>
    </location>
</feature>
<evidence type="ECO:0000256" key="1">
    <source>
        <dbReference type="ARBA" id="ARBA00010229"/>
    </source>
</evidence>
<dbReference type="PANTHER" id="PTHR16650:SF10">
    <property type="entry name" value="LEBERCILIN"/>
    <property type="match status" value="1"/>
</dbReference>
<gene>
    <name evidence="6" type="primary">LCA5</name>
</gene>